<reference evidence="3" key="1">
    <citation type="journal article" date="2014" name="Front. Microbiol.">
        <title>High frequency of phylogenetically diverse reductive dehalogenase-homologous genes in deep subseafloor sedimentary metagenomes.</title>
        <authorList>
            <person name="Kawai M."/>
            <person name="Futagami T."/>
            <person name="Toyoda A."/>
            <person name="Takaki Y."/>
            <person name="Nishi S."/>
            <person name="Hori S."/>
            <person name="Arai W."/>
            <person name="Tsubouchi T."/>
            <person name="Morono Y."/>
            <person name="Uchiyama I."/>
            <person name="Ito T."/>
            <person name="Fujiyama A."/>
            <person name="Inagaki F."/>
            <person name="Takami H."/>
        </authorList>
    </citation>
    <scope>NUCLEOTIDE SEQUENCE</scope>
    <source>
        <strain evidence="3">Expedition CK06-06</strain>
    </source>
</reference>
<dbReference type="GO" id="GO:0008276">
    <property type="term" value="F:protein methyltransferase activity"/>
    <property type="evidence" value="ECO:0007669"/>
    <property type="project" value="TreeGrafter"/>
</dbReference>
<dbReference type="SUPFAM" id="SSF53335">
    <property type="entry name" value="S-adenosyl-L-methionine-dependent methyltransferases"/>
    <property type="match status" value="1"/>
</dbReference>
<dbReference type="Pfam" id="PF06325">
    <property type="entry name" value="PrmA"/>
    <property type="match status" value="1"/>
</dbReference>
<sequence>MKLNIMVLTKEQENQINLQIEAYEKQIGSETVIVWSNGLELIIDPYVANPNIQNSGVQLVQYLSDNPHLVKGKIVTDMGTGSGIIGISAALLGARKINLIDIDPRAVKNVKKNIAKHKLQDKCNVFLSDLFGEFSSRELSDVQIFNHPYFSVEPIRGKEWTRMMLGGTKLIADYLTQAPKYSTKTALYILSWLPLAENESGIDN</sequence>
<evidence type="ECO:0000313" key="3">
    <source>
        <dbReference type="EMBL" id="GAH53269.1"/>
    </source>
</evidence>
<dbReference type="GO" id="GO:0032259">
    <property type="term" value="P:methylation"/>
    <property type="evidence" value="ECO:0007669"/>
    <property type="project" value="UniProtKB-KW"/>
</dbReference>
<dbReference type="CDD" id="cd02440">
    <property type="entry name" value="AdoMet_MTases"/>
    <property type="match status" value="1"/>
</dbReference>
<dbReference type="PANTHER" id="PTHR43648">
    <property type="entry name" value="ELECTRON TRANSFER FLAVOPROTEIN BETA SUBUNIT LYSINE METHYLTRANSFERASE"/>
    <property type="match status" value="1"/>
</dbReference>
<evidence type="ECO:0008006" key="4">
    <source>
        <dbReference type="Google" id="ProtNLM"/>
    </source>
</evidence>
<dbReference type="EMBL" id="BARU01022133">
    <property type="protein sequence ID" value="GAH53269.1"/>
    <property type="molecule type" value="Genomic_DNA"/>
</dbReference>
<organism evidence="3">
    <name type="scientific">marine sediment metagenome</name>
    <dbReference type="NCBI Taxonomy" id="412755"/>
    <lineage>
        <taxon>unclassified sequences</taxon>
        <taxon>metagenomes</taxon>
        <taxon>ecological metagenomes</taxon>
    </lineage>
</organism>
<proteinExistence type="predicted"/>
<dbReference type="Gene3D" id="3.40.50.150">
    <property type="entry name" value="Vaccinia Virus protein VP39"/>
    <property type="match status" value="1"/>
</dbReference>
<keyword evidence="2" id="KW-0808">Transferase</keyword>
<dbReference type="AlphaFoldDB" id="X1HHG1"/>
<protein>
    <recommendedName>
        <fullName evidence="4">Methyltransferase small domain-containing protein</fullName>
    </recommendedName>
</protein>
<dbReference type="InterPro" id="IPR029063">
    <property type="entry name" value="SAM-dependent_MTases_sf"/>
</dbReference>
<dbReference type="InterPro" id="IPR050078">
    <property type="entry name" value="Ribosomal_L11_MeTrfase_PrmA"/>
</dbReference>
<keyword evidence="1" id="KW-0489">Methyltransferase</keyword>
<name>X1HHG1_9ZZZZ</name>
<evidence type="ECO:0000256" key="1">
    <source>
        <dbReference type="ARBA" id="ARBA00022603"/>
    </source>
</evidence>
<gene>
    <name evidence="3" type="ORF">S03H2_36098</name>
</gene>
<evidence type="ECO:0000256" key="2">
    <source>
        <dbReference type="ARBA" id="ARBA00022679"/>
    </source>
</evidence>
<comment type="caution">
    <text evidence="3">The sequence shown here is derived from an EMBL/GenBank/DDBJ whole genome shotgun (WGS) entry which is preliminary data.</text>
</comment>
<dbReference type="PANTHER" id="PTHR43648:SF1">
    <property type="entry name" value="ELECTRON TRANSFER FLAVOPROTEIN BETA SUBUNIT LYSINE METHYLTRANSFERASE"/>
    <property type="match status" value="1"/>
</dbReference>
<accession>X1HHG1</accession>
<feature type="non-terminal residue" evidence="3">
    <location>
        <position position="204"/>
    </location>
</feature>